<dbReference type="GO" id="GO:0003924">
    <property type="term" value="F:GTPase activity"/>
    <property type="evidence" value="ECO:0007669"/>
    <property type="project" value="InterPro"/>
</dbReference>
<accession>A0A8C2Y5X6</accession>
<evidence type="ECO:0000313" key="8">
    <source>
        <dbReference type="Proteomes" id="UP000694412"/>
    </source>
</evidence>
<dbReference type="GeneID" id="107307089"/>
<feature type="domain" description="G" evidence="6">
    <location>
        <begin position="48"/>
        <end position="102"/>
    </location>
</feature>
<dbReference type="InterPro" id="IPR006073">
    <property type="entry name" value="GTP-bd"/>
</dbReference>
<evidence type="ECO:0000256" key="4">
    <source>
        <dbReference type="ARBA" id="ARBA00039902"/>
    </source>
</evidence>
<evidence type="ECO:0000256" key="5">
    <source>
        <dbReference type="SAM" id="MobiDB-lite"/>
    </source>
</evidence>
<dbReference type="KEGG" id="cjo:107307089"/>
<evidence type="ECO:0000313" key="7">
    <source>
        <dbReference type="Ensembl" id="ENSCJPP00005002857.1"/>
    </source>
</evidence>
<protein>
    <recommendedName>
        <fullName evidence="4">Guanine nucleotide-binding protein-like 1</fullName>
    </recommendedName>
</protein>
<feature type="compositionally biased region" description="Acidic residues" evidence="5">
    <location>
        <begin position="1"/>
        <end position="29"/>
    </location>
</feature>
<dbReference type="InterPro" id="IPR027417">
    <property type="entry name" value="P-loop_NTPase"/>
</dbReference>
<keyword evidence="1" id="KW-0547">Nucleotide-binding</keyword>
<dbReference type="GeneTree" id="ENSGT00940000158047"/>
<sequence>MAPEEEEEEEEEDEEQSGGGQEEEEEEEYGAGGAPTQWERYRHGVLTIGCVGLPNAGKSSVLNAVLGRKAVSVSRTPGHTRYFQTHFLTPNVRLCDCPGLVFPSRAPRELQVLAGVYPISQLQEPYSAVGFLASRLPLPSLLGLRPPTNPAGWTAWDICEAWAEKRGYRTARAARHDVYRAANSILRMAASGQLLLQMEPPGYSNQCAHWRSHPDTSGLRSLLVSGPTPPPPDGRADSTSASGDSEGEEPDESPPPAGRSANPFALLGEDEC</sequence>
<feature type="region of interest" description="Disordered" evidence="5">
    <location>
        <begin position="1"/>
        <end position="36"/>
    </location>
</feature>
<dbReference type="PRINTS" id="PR00326">
    <property type="entry name" value="GTP1OBG"/>
</dbReference>
<dbReference type="OrthoDB" id="391988at2759"/>
<dbReference type="AlphaFoldDB" id="A0A8C2Y5X6"/>
<organism evidence="7 8">
    <name type="scientific">Coturnix japonica</name>
    <name type="common">Japanese quail</name>
    <name type="synonym">Coturnix coturnix japonica</name>
    <dbReference type="NCBI Taxonomy" id="93934"/>
    <lineage>
        <taxon>Eukaryota</taxon>
        <taxon>Metazoa</taxon>
        <taxon>Chordata</taxon>
        <taxon>Craniata</taxon>
        <taxon>Vertebrata</taxon>
        <taxon>Euteleostomi</taxon>
        <taxon>Archelosauria</taxon>
        <taxon>Archosauria</taxon>
        <taxon>Dinosauria</taxon>
        <taxon>Saurischia</taxon>
        <taxon>Theropoda</taxon>
        <taxon>Coelurosauria</taxon>
        <taxon>Aves</taxon>
        <taxon>Neognathae</taxon>
        <taxon>Galloanserae</taxon>
        <taxon>Galliformes</taxon>
        <taxon>Phasianidae</taxon>
        <taxon>Perdicinae</taxon>
        <taxon>Coturnix</taxon>
    </lineage>
</organism>
<keyword evidence="8" id="KW-1185">Reference proteome</keyword>
<keyword evidence="2" id="KW-0342">GTP-binding</keyword>
<dbReference type="RefSeq" id="XP_015706015.1">
    <property type="nucleotide sequence ID" value="XM_015850529.2"/>
</dbReference>
<dbReference type="InterPro" id="IPR043358">
    <property type="entry name" value="GNL1-like"/>
</dbReference>
<dbReference type="Pfam" id="PF01926">
    <property type="entry name" value="MMR_HSR1"/>
    <property type="match status" value="1"/>
</dbReference>
<dbReference type="Proteomes" id="UP000694412">
    <property type="component" value="Unassembled WGS sequence"/>
</dbReference>
<evidence type="ECO:0000256" key="3">
    <source>
        <dbReference type="ARBA" id="ARBA00037770"/>
    </source>
</evidence>
<name>A0A8C2Y5X6_COTJA</name>
<reference evidence="7" key="1">
    <citation type="submission" date="2025-08" db="UniProtKB">
        <authorList>
            <consortium name="Ensembl"/>
        </authorList>
    </citation>
    <scope>IDENTIFICATION</scope>
</reference>
<dbReference type="Gene3D" id="3.40.50.300">
    <property type="entry name" value="P-loop containing nucleotide triphosphate hydrolases"/>
    <property type="match status" value="1"/>
</dbReference>
<dbReference type="SUPFAM" id="SSF52540">
    <property type="entry name" value="P-loop containing nucleoside triphosphate hydrolases"/>
    <property type="match status" value="1"/>
</dbReference>
<evidence type="ECO:0000259" key="6">
    <source>
        <dbReference type="Pfam" id="PF01926"/>
    </source>
</evidence>
<dbReference type="PANTHER" id="PTHR45709">
    <property type="entry name" value="LARGE SUBUNIT GTPASE 1 HOMOLOG-RELATED"/>
    <property type="match status" value="1"/>
</dbReference>
<dbReference type="GO" id="GO:0005525">
    <property type="term" value="F:GTP binding"/>
    <property type="evidence" value="ECO:0007669"/>
    <property type="project" value="UniProtKB-KW"/>
</dbReference>
<dbReference type="Ensembl" id="ENSCJPT00005005244.1">
    <property type="protein sequence ID" value="ENSCJPP00005002857.1"/>
    <property type="gene ID" value="ENSCJPG00005003141.1"/>
</dbReference>
<gene>
    <name evidence="7" type="primary">LOC107307089</name>
</gene>
<dbReference type="PANTHER" id="PTHR45709:SF3">
    <property type="entry name" value="GUANINE NUCLEOTIDE-BINDING PROTEIN-LIKE 1"/>
    <property type="match status" value="1"/>
</dbReference>
<evidence type="ECO:0000256" key="2">
    <source>
        <dbReference type="ARBA" id="ARBA00023134"/>
    </source>
</evidence>
<comment type="function">
    <text evidence="3">Possible regulatory or functional link with the histocompatibility cluster.</text>
</comment>
<feature type="region of interest" description="Disordered" evidence="5">
    <location>
        <begin position="215"/>
        <end position="272"/>
    </location>
</feature>
<proteinExistence type="predicted"/>
<reference evidence="7" key="2">
    <citation type="submission" date="2025-09" db="UniProtKB">
        <authorList>
            <consortium name="Ensembl"/>
        </authorList>
    </citation>
    <scope>IDENTIFICATION</scope>
</reference>
<evidence type="ECO:0000256" key="1">
    <source>
        <dbReference type="ARBA" id="ARBA00022741"/>
    </source>
</evidence>